<dbReference type="Pfam" id="PF13855">
    <property type="entry name" value="LRR_8"/>
    <property type="match status" value="1"/>
</dbReference>
<feature type="transmembrane region" description="Helical" evidence="1">
    <location>
        <begin position="48"/>
        <end position="71"/>
    </location>
</feature>
<reference evidence="4 5" key="1">
    <citation type="submission" date="2018-10" db="EMBL/GenBank/DDBJ databases">
        <title>Genomic Encyclopedia of Archaeal and Bacterial Type Strains, Phase II (KMG-II): from individual species to whole genera.</title>
        <authorList>
            <person name="Goeker M."/>
        </authorList>
    </citation>
    <scope>NUCLEOTIDE SEQUENCE [LARGE SCALE GENOMIC DNA]</scope>
    <source>
        <strain evidence="4 5">DSM 25230</strain>
    </source>
</reference>
<keyword evidence="1" id="KW-1133">Transmembrane helix</keyword>
<dbReference type="Proteomes" id="UP000269412">
    <property type="component" value="Unassembled WGS sequence"/>
</dbReference>
<feature type="transmembrane region" description="Helical" evidence="1">
    <location>
        <begin position="114"/>
        <end position="133"/>
    </location>
</feature>
<dbReference type="PANTHER" id="PTHR35889">
    <property type="entry name" value="CYCLOINULO-OLIGOSACCHARIDE FRUCTANOTRANSFERASE-RELATED"/>
    <property type="match status" value="1"/>
</dbReference>
<dbReference type="Pfam" id="PF09990">
    <property type="entry name" value="DUF2231"/>
    <property type="match status" value="1"/>
</dbReference>
<comment type="caution">
    <text evidence="4">The sequence shown here is derived from an EMBL/GenBank/DDBJ whole genome shotgun (WGS) entry which is preliminary data.</text>
</comment>
<dbReference type="InterPro" id="IPR032675">
    <property type="entry name" value="LRR_dom_sf"/>
</dbReference>
<dbReference type="InterPro" id="IPR011429">
    <property type="entry name" value="Cyt_c_Planctomycete-type"/>
</dbReference>
<dbReference type="InterPro" id="IPR019251">
    <property type="entry name" value="DUF2231_TM"/>
</dbReference>
<evidence type="ECO:0000259" key="2">
    <source>
        <dbReference type="Pfam" id="PF07635"/>
    </source>
</evidence>
<evidence type="ECO:0000256" key="1">
    <source>
        <dbReference type="SAM" id="Phobius"/>
    </source>
</evidence>
<keyword evidence="1" id="KW-0812">Transmembrane</keyword>
<organism evidence="4 5">
    <name type="scientific">Maribacter vaceletii</name>
    <dbReference type="NCBI Taxonomy" id="1206816"/>
    <lineage>
        <taxon>Bacteria</taxon>
        <taxon>Pseudomonadati</taxon>
        <taxon>Bacteroidota</taxon>
        <taxon>Flavobacteriia</taxon>
        <taxon>Flavobacteriales</taxon>
        <taxon>Flavobacteriaceae</taxon>
        <taxon>Maribacter</taxon>
    </lineage>
</organism>
<dbReference type="SUPFAM" id="SSF52047">
    <property type="entry name" value="RNI-like"/>
    <property type="match status" value="1"/>
</dbReference>
<dbReference type="Gene3D" id="3.80.10.10">
    <property type="entry name" value="Ribonuclease Inhibitor"/>
    <property type="match status" value="1"/>
</dbReference>
<name>A0A495EB08_9FLAO</name>
<dbReference type="InterPro" id="IPR001611">
    <property type="entry name" value="Leu-rich_rpt"/>
</dbReference>
<keyword evidence="5" id="KW-1185">Reference proteome</keyword>
<keyword evidence="1" id="KW-0472">Membrane</keyword>
<evidence type="ECO:0000259" key="3">
    <source>
        <dbReference type="Pfam" id="PF09990"/>
    </source>
</evidence>
<accession>A0A495EB08</accession>
<feature type="transmembrane region" description="Helical" evidence="1">
    <location>
        <begin position="17"/>
        <end position="36"/>
    </location>
</feature>
<protein>
    <submittedName>
        <fullName evidence="4">Putative membrane protein</fullName>
    </submittedName>
</protein>
<feature type="transmembrane region" description="Helical" evidence="1">
    <location>
        <begin position="83"/>
        <end position="102"/>
    </location>
</feature>
<evidence type="ECO:0000313" key="5">
    <source>
        <dbReference type="Proteomes" id="UP000269412"/>
    </source>
</evidence>
<evidence type="ECO:0000313" key="4">
    <source>
        <dbReference type="EMBL" id="RKR14084.1"/>
    </source>
</evidence>
<dbReference type="AlphaFoldDB" id="A0A495EB08"/>
<dbReference type="PANTHER" id="PTHR35889:SF3">
    <property type="entry name" value="F-BOX DOMAIN-CONTAINING PROTEIN"/>
    <property type="match status" value="1"/>
</dbReference>
<dbReference type="RefSeq" id="WP_121062996.1">
    <property type="nucleotide sequence ID" value="NZ_RBIQ01000007.1"/>
</dbReference>
<proteinExistence type="predicted"/>
<dbReference type="OrthoDB" id="1099022at2"/>
<dbReference type="EMBL" id="RBIQ01000007">
    <property type="protein sequence ID" value="RKR14084.1"/>
    <property type="molecule type" value="Genomic_DNA"/>
</dbReference>
<sequence>MGEVSDIVIFLGRFHPLIVHLPIGFLLLAGIMEILSSAYKIKYASLNTAISISMLCGALGAVASAIIGYMLSKQGGYESNTLFWHQWLGILLAVLSFLGWAIKSGKINIPFISSKTIIILLIVLISITGHLGGNLTHGSDYLTAYAPEFLKGDEEKSNFKIPSNPDSIVVFKHLIQPILNNKCISCHNDTKSNGGLNLTNTDKVNDGGDNGMVITPFQPYNSELFLRSTFPESSKKFMPPKGTALTFTELKLLEWWIAEGASFDGRLLSYKFPKELKNLFERDFKLNTKKRPYYETVKSPKLDEQIVLELSEQGWLVNPLSAEHHMLDVKFFDNEITLSAFETLEKAKEQITWLDISKSGLTDDLLKRLSAFKNLTYLNIHKSNITDEGVKHIETLAHLEVLNLYNTEITDKSIIVFAKLPSLKRVYLWNTKITKKAIEELYKENPNLKIISN</sequence>
<feature type="domain" description="DUF2231" evidence="3">
    <location>
        <begin position="14"/>
        <end position="136"/>
    </location>
</feature>
<feature type="domain" description="Cytochrome C Planctomycete-type" evidence="2">
    <location>
        <begin position="183"/>
        <end position="242"/>
    </location>
</feature>
<gene>
    <name evidence="4" type="ORF">CLV91_0155</name>
</gene>
<dbReference type="Pfam" id="PF07635">
    <property type="entry name" value="PSCyt1"/>
    <property type="match status" value="1"/>
</dbReference>